<keyword evidence="10 14" id="KW-0067">ATP-binding</keyword>
<dbReference type="GO" id="GO:0046872">
    <property type="term" value="F:metal ion binding"/>
    <property type="evidence" value="ECO:0007669"/>
    <property type="project" value="InterPro"/>
</dbReference>
<protein>
    <recommendedName>
        <fullName evidence="7">Cyanophycin synthetase</fullName>
        <ecNumber evidence="6">6.3.2.29</ecNumber>
        <ecNumber evidence="5">6.3.2.30</ecNumber>
    </recommendedName>
    <alternativeName>
        <fullName evidence="11">Cyanophycin synthase</fullName>
    </alternativeName>
</protein>
<dbReference type="EMBL" id="CP017634">
    <property type="protein sequence ID" value="ATW24677.1"/>
    <property type="molecule type" value="Genomic_DNA"/>
</dbReference>
<dbReference type="InterPro" id="IPR011761">
    <property type="entry name" value="ATP-grasp"/>
</dbReference>
<comment type="similarity">
    <text evidence="3">In the C-terminal section; belongs to the MurCDEF family.</text>
</comment>
<comment type="function">
    <text evidence="1">Catalyzes the ATP-dependent polymerization of arginine and aspartate to multi-L-arginyl-poly-L-aspartic acid (cyanophycin; a water-insoluble reserve polymer).</text>
</comment>
<gene>
    <name evidence="16" type="ORF">DCMF_07705</name>
</gene>
<dbReference type="SUPFAM" id="SSF56059">
    <property type="entry name" value="Glutathione synthetase ATP-binding domain-like"/>
    <property type="match status" value="1"/>
</dbReference>
<evidence type="ECO:0000256" key="6">
    <source>
        <dbReference type="ARBA" id="ARBA00013005"/>
    </source>
</evidence>
<dbReference type="PANTHER" id="PTHR23135">
    <property type="entry name" value="MUR LIGASE FAMILY MEMBER"/>
    <property type="match status" value="1"/>
</dbReference>
<comment type="pathway">
    <text evidence="2">Cell wall biogenesis; peptidoglycan biosynthesis.</text>
</comment>
<dbReference type="Pfam" id="PF13549">
    <property type="entry name" value="ATP-grasp_5"/>
    <property type="match status" value="1"/>
</dbReference>
<dbReference type="EC" id="6.3.2.29" evidence="6"/>
<evidence type="ECO:0000256" key="10">
    <source>
        <dbReference type="ARBA" id="ARBA00022840"/>
    </source>
</evidence>
<sequence>MKVELKEVHVFNGRNIYCHKPVVKLLVDAGGLAEKTTKEIEGFNEELLRLFPGLKKHHCSLGYEGGFVTRLEEGTYVCHVAEHLILELQSMFGDPVYFGKTRLVQKPATYAIIYEFFHEAYAVACGKAALQIVSCLAQNQPVPVKPLLDGLKKITSDTALGPSTRAIFREAKKRGIPVKRLGDESLLQLSYGKYLHLIQASLPDRTTCISVDLVKNKQLTKQVLSDFGVPVPEGGLVYTEDSAVALAASLGYPVVLKPYDGNQGKGVNLNIQDENQLRMAYRSAAKHHSVLLVERFIKGKDYRVLVVGDKVSAVAERKPASITGDGVHTIKELVAKENRSAIRGMGHERPLTKIKLDRVAKRVLQKLGFTENDIPAPGETILLRENGNLSTGGTARDCTGEMHPQNALLAVKIAQIIGLEIAGIDFVMEDISQPISPDHGAVVEVNAAPGLRMHLYPTMGQAQNVAADIIDYLYPKGTPVSIPIVSITGTNGKTTVTRLIAHVFSLMGKKVGMTCTCGTYVGNRCISDGDNTGPSSAQLVLANKEVDVAVLETARGGIVRKGLGYHLADVGVIVNISDDHVGQDGIDTLEELAFAKALVVEAVKSDGFAVLNGDDPMTDFIARRVTCNIVYFSQMKENPVLENHIRAGGTAVRVEDKILYLYKKGQKTPVVDIKEVPITFEGKARCNIENSLAAVAALSCLNIPENIIRIGLTDFKPDPAVNPGRFNIFNLENCQVMLDYGHNIGGYQSVIQFLQTTGAKRLVGVIGVPGDRLDKNIIEVGKISAQGFSKLIIKEDQDLRGRKPGEVARLLYQGAMEGGAAKENMEIILSETEALLAAVKKAAPGDLIVVFYEKFEPLFDLVNHLLKEEATVGSQLVNLGFARPETREYLSSAGSI</sequence>
<dbReference type="GO" id="GO:0071160">
    <property type="term" value="F:cyanophycin synthetase activity (L-aspartate-adding)"/>
    <property type="evidence" value="ECO:0007669"/>
    <property type="project" value="UniProtKB-EC"/>
</dbReference>
<comment type="catalytic activity">
    <reaction evidence="13">
        <text>[L-4-(L-arginin-2-N-yl)aspartate](n) + L-aspartate + ATP = [L-4-(L-arginin-2-N-yl)aspartate](n)-L-aspartate + ADP + phosphate + H(+)</text>
        <dbReference type="Rhea" id="RHEA:13277"/>
        <dbReference type="Rhea" id="RHEA-COMP:13728"/>
        <dbReference type="Rhea" id="RHEA-COMP:13733"/>
        <dbReference type="ChEBI" id="CHEBI:15378"/>
        <dbReference type="ChEBI" id="CHEBI:29991"/>
        <dbReference type="ChEBI" id="CHEBI:30616"/>
        <dbReference type="ChEBI" id="CHEBI:43474"/>
        <dbReference type="ChEBI" id="CHEBI:137986"/>
        <dbReference type="ChEBI" id="CHEBI:137990"/>
        <dbReference type="ChEBI" id="CHEBI:456216"/>
        <dbReference type="EC" id="6.3.2.29"/>
    </reaction>
</comment>
<dbReference type="Pfam" id="PF02875">
    <property type="entry name" value="Mur_ligase_C"/>
    <property type="match status" value="1"/>
</dbReference>
<evidence type="ECO:0000256" key="4">
    <source>
        <dbReference type="ARBA" id="ARBA00011738"/>
    </source>
</evidence>
<reference evidence="16 17" key="1">
    <citation type="submission" date="2016-10" db="EMBL/GenBank/DDBJ databases">
        <title>Complete Genome Sequence of Peptococcaceae strain DCMF.</title>
        <authorList>
            <person name="Edwards R.J."/>
            <person name="Holland S.I."/>
            <person name="Deshpande N.P."/>
            <person name="Wong Y.K."/>
            <person name="Ertan H."/>
            <person name="Manefield M."/>
            <person name="Russell T.L."/>
            <person name="Lee M.J."/>
        </authorList>
    </citation>
    <scope>NUCLEOTIDE SEQUENCE [LARGE SCALE GENOMIC DNA]</scope>
    <source>
        <strain evidence="16 17">DCMF</strain>
    </source>
</reference>
<evidence type="ECO:0000256" key="9">
    <source>
        <dbReference type="ARBA" id="ARBA00022741"/>
    </source>
</evidence>
<dbReference type="KEGG" id="fwa:DCMF_07705"/>
<evidence type="ECO:0000256" key="12">
    <source>
        <dbReference type="ARBA" id="ARBA00048094"/>
    </source>
</evidence>
<dbReference type="GO" id="GO:0005524">
    <property type="term" value="F:ATP binding"/>
    <property type="evidence" value="ECO:0007669"/>
    <property type="project" value="UniProtKB-UniRule"/>
</dbReference>
<evidence type="ECO:0000256" key="5">
    <source>
        <dbReference type="ARBA" id="ARBA00012968"/>
    </source>
</evidence>
<dbReference type="InterPro" id="IPR036615">
    <property type="entry name" value="Mur_ligase_C_dom_sf"/>
</dbReference>
<dbReference type="InterPro" id="IPR011810">
    <property type="entry name" value="Cya_phycin_syn"/>
</dbReference>
<dbReference type="NCBIfam" id="NF010623">
    <property type="entry name" value="PRK14016.1"/>
    <property type="match status" value="1"/>
</dbReference>
<evidence type="ECO:0000256" key="13">
    <source>
        <dbReference type="ARBA" id="ARBA00048425"/>
    </source>
</evidence>
<dbReference type="SUPFAM" id="SSF53623">
    <property type="entry name" value="MurD-like peptide ligases, catalytic domain"/>
    <property type="match status" value="1"/>
</dbReference>
<evidence type="ECO:0000313" key="17">
    <source>
        <dbReference type="Proteomes" id="UP000323521"/>
    </source>
</evidence>
<evidence type="ECO:0000313" key="16">
    <source>
        <dbReference type="EMBL" id="ATW24677.1"/>
    </source>
</evidence>
<evidence type="ECO:0000256" key="1">
    <source>
        <dbReference type="ARBA" id="ARBA00003184"/>
    </source>
</evidence>
<evidence type="ECO:0000259" key="15">
    <source>
        <dbReference type="PROSITE" id="PS50975"/>
    </source>
</evidence>
<evidence type="ECO:0000256" key="11">
    <source>
        <dbReference type="ARBA" id="ARBA00031353"/>
    </source>
</evidence>
<dbReference type="Gene3D" id="3.40.1190.10">
    <property type="entry name" value="Mur-like, catalytic domain"/>
    <property type="match status" value="1"/>
</dbReference>
<evidence type="ECO:0000256" key="2">
    <source>
        <dbReference type="ARBA" id="ARBA00004752"/>
    </source>
</evidence>
<dbReference type="PROSITE" id="PS50975">
    <property type="entry name" value="ATP_GRASP"/>
    <property type="match status" value="1"/>
</dbReference>
<proteinExistence type="inferred from homology"/>
<dbReference type="PANTHER" id="PTHR23135:SF18">
    <property type="entry name" value="CYANOPHYCIN SYNTHETASE"/>
    <property type="match status" value="1"/>
</dbReference>
<keyword evidence="8" id="KW-0436">Ligase</keyword>
<dbReference type="Pfam" id="PF18921">
    <property type="entry name" value="Cyanophycin_syn"/>
    <property type="match status" value="1"/>
</dbReference>
<dbReference type="Gene3D" id="3.30.470.20">
    <property type="entry name" value="ATP-grasp fold, B domain"/>
    <property type="match status" value="2"/>
</dbReference>
<evidence type="ECO:0000256" key="3">
    <source>
        <dbReference type="ARBA" id="ARBA00009060"/>
    </source>
</evidence>
<dbReference type="Pfam" id="PF08245">
    <property type="entry name" value="Mur_ligase_M"/>
    <property type="match status" value="1"/>
</dbReference>
<evidence type="ECO:0000256" key="7">
    <source>
        <dbReference type="ARBA" id="ARBA00022036"/>
    </source>
</evidence>
<dbReference type="Pfam" id="PF08443">
    <property type="entry name" value="RimK"/>
    <property type="match status" value="1"/>
</dbReference>
<name>A0A3G1KQG6_FORW1</name>
<dbReference type="SUPFAM" id="SSF53244">
    <property type="entry name" value="MurD-like peptide ligases, peptide-binding domain"/>
    <property type="match status" value="1"/>
</dbReference>
<dbReference type="EC" id="6.3.2.30" evidence="5"/>
<dbReference type="Gene3D" id="3.90.190.20">
    <property type="entry name" value="Mur ligase, C-terminal domain"/>
    <property type="match status" value="1"/>
</dbReference>
<evidence type="ECO:0000256" key="8">
    <source>
        <dbReference type="ARBA" id="ARBA00022598"/>
    </source>
</evidence>
<dbReference type="AlphaFoldDB" id="A0A3G1KQG6"/>
<dbReference type="NCBIfam" id="TIGR02068">
    <property type="entry name" value="cya_phycin_syn"/>
    <property type="match status" value="1"/>
</dbReference>
<dbReference type="InterPro" id="IPR004101">
    <property type="entry name" value="Mur_ligase_C"/>
</dbReference>
<keyword evidence="17" id="KW-1185">Reference proteome</keyword>
<keyword evidence="9 14" id="KW-0547">Nucleotide-binding</keyword>
<dbReference type="InterPro" id="IPR036565">
    <property type="entry name" value="Mur-like_cat_sf"/>
</dbReference>
<accession>A0A3G1KQG6</accession>
<evidence type="ECO:0000256" key="14">
    <source>
        <dbReference type="PROSITE-ProRule" id="PRU00409"/>
    </source>
</evidence>
<dbReference type="InterPro" id="IPR013221">
    <property type="entry name" value="Mur_ligase_cen"/>
</dbReference>
<dbReference type="InterPro" id="IPR044019">
    <property type="entry name" value="Cyanophycin_syn_N"/>
</dbReference>
<comment type="subunit">
    <text evidence="4">Homodimer.</text>
</comment>
<organism evidence="16 17">
    <name type="scientific">Formimonas warabiya</name>
    <dbReference type="NCBI Taxonomy" id="1761012"/>
    <lineage>
        <taxon>Bacteria</taxon>
        <taxon>Bacillati</taxon>
        <taxon>Bacillota</taxon>
        <taxon>Clostridia</taxon>
        <taxon>Eubacteriales</taxon>
        <taxon>Peptococcaceae</taxon>
        <taxon>Candidatus Formimonas</taxon>
    </lineage>
</organism>
<feature type="domain" description="ATP-grasp" evidence="15">
    <location>
        <begin position="221"/>
        <end position="474"/>
    </location>
</feature>
<dbReference type="Proteomes" id="UP000323521">
    <property type="component" value="Chromosome"/>
</dbReference>
<dbReference type="GO" id="GO:0071161">
    <property type="term" value="F:cyanophycin synthetase activity (L-arginine-adding)"/>
    <property type="evidence" value="ECO:0007669"/>
    <property type="project" value="UniProtKB-EC"/>
</dbReference>
<dbReference type="InterPro" id="IPR013651">
    <property type="entry name" value="ATP-grasp_RimK-type"/>
</dbReference>
<comment type="catalytic activity">
    <reaction evidence="12">
        <text>[L-4-(L-arginin-2-N-yl)aspartate](n)-L-aspartate + L-arginine + ATP = [L-4-(L-arginin-2-N-yl)aspartate](n+1) + ADP + phosphate + H(+)</text>
        <dbReference type="Rhea" id="RHEA:23888"/>
        <dbReference type="Rhea" id="RHEA-COMP:13732"/>
        <dbReference type="Rhea" id="RHEA-COMP:13733"/>
        <dbReference type="ChEBI" id="CHEBI:15378"/>
        <dbReference type="ChEBI" id="CHEBI:30616"/>
        <dbReference type="ChEBI" id="CHEBI:32682"/>
        <dbReference type="ChEBI" id="CHEBI:43474"/>
        <dbReference type="ChEBI" id="CHEBI:137986"/>
        <dbReference type="ChEBI" id="CHEBI:137990"/>
        <dbReference type="ChEBI" id="CHEBI:456216"/>
        <dbReference type="EC" id="6.3.2.30"/>
    </reaction>
</comment>